<keyword evidence="1" id="KW-0479">Metal-binding</keyword>
<dbReference type="InterPro" id="IPR015154">
    <property type="entry name" value="EF-hand_dom_typ2"/>
</dbReference>
<organism evidence="8 9">
    <name type="scientific">Hypsibius exemplaris</name>
    <name type="common">Freshwater tardigrade</name>
    <dbReference type="NCBI Taxonomy" id="2072580"/>
    <lineage>
        <taxon>Eukaryota</taxon>
        <taxon>Metazoa</taxon>
        <taxon>Ecdysozoa</taxon>
        <taxon>Tardigrada</taxon>
        <taxon>Eutardigrada</taxon>
        <taxon>Parachela</taxon>
        <taxon>Hypsibioidea</taxon>
        <taxon>Hypsibiidae</taxon>
        <taxon>Hypsibius</taxon>
    </lineage>
</organism>
<gene>
    <name evidence="8" type="ORF">BV898_05272</name>
</gene>
<dbReference type="GO" id="GO:0045202">
    <property type="term" value="C:synapse"/>
    <property type="evidence" value="ECO:0007669"/>
    <property type="project" value="TreeGrafter"/>
</dbReference>
<feature type="region of interest" description="Disordered" evidence="6">
    <location>
        <begin position="427"/>
        <end position="456"/>
    </location>
</feature>
<evidence type="ECO:0000256" key="3">
    <source>
        <dbReference type="ARBA" id="ARBA00022833"/>
    </source>
</evidence>
<keyword evidence="2 4" id="KW-0863">Zinc-finger</keyword>
<dbReference type="Pfam" id="PF00569">
    <property type="entry name" value="ZZ"/>
    <property type="match status" value="1"/>
</dbReference>
<dbReference type="SMART" id="SM00291">
    <property type="entry name" value="ZnF_ZZ"/>
    <property type="match status" value="1"/>
</dbReference>
<dbReference type="AlphaFoldDB" id="A0A1W0WZU8"/>
<dbReference type="PROSITE" id="PS50135">
    <property type="entry name" value="ZF_ZZ_2"/>
    <property type="match status" value="1"/>
</dbReference>
<protein>
    <submittedName>
        <fullName evidence="8">Dystrobrevin alpha</fullName>
    </submittedName>
</protein>
<accession>A0A1W0WZU8</accession>
<name>A0A1W0WZU8_HYPEX</name>
<feature type="compositionally biased region" description="Low complexity" evidence="6">
    <location>
        <begin position="484"/>
        <end position="507"/>
    </location>
</feature>
<evidence type="ECO:0000256" key="5">
    <source>
        <dbReference type="SAM" id="Coils"/>
    </source>
</evidence>
<feature type="coiled-coil region" evidence="5">
    <location>
        <begin position="578"/>
        <end position="612"/>
    </location>
</feature>
<dbReference type="Gene3D" id="3.30.60.90">
    <property type="match status" value="1"/>
</dbReference>
<dbReference type="InterPro" id="IPR050774">
    <property type="entry name" value="KCMF1/Dystrophin"/>
</dbReference>
<dbReference type="Pfam" id="PF09068">
    <property type="entry name" value="EF-hand_2"/>
    <property type="match status" value="1"/>
</dbReference>
<evidence type="ECO:0000256" key="4">
    <source>
        <dbReference type="PROSITE-ProRule" id="PRU00228"/>
    </source>
</evidence>
<feature type="domain" description="ZZ-type" evidence="7">
    <location>
        <begin position="283"/>
        <end position="339"/>
    </location>
</feature>
<dbReference type="InterPro" id="IPR015153">
    <property type="entry name" value="EF-hand_dom_typ1"/>
</dbReference>
<dbReference type="GO" id="GO:0046716">
    <property type="term" value="P:muscle cell cellular homeostasis"/>
    <property type="evidence" value="ECO:0007669"/>
    <property type="project" value="UniProtKB-ARBA"/>
</dbReference>
<keyword evidence="9" id="KW-1185">Reference proteome</keyword>
<evidence type="ECO:0000256" key="6">
    <source>
        <dbReference type="SAM" id="MobiDB-lite"/>
    </source>
</evidence>
<dbReference type="GO" id="GO:0016010">
    <property type="term" value="C:dystrophin-associated glycoprotein complex"/>
    <property type="evidence" value="ECO:0007669"/>
    <property type="project" value="UniProtKB-ARBA"/>
</dbReference>
<feature type="compositionally biased region" description="Polar residues" evidence="6">
    <location>
        <begin position="616"/>
        <end position="626"/>
    </location>
</feature>
<sequence length="779" mass="86991">MNEGMRNVNDAQPHTHTPPRIPQKPLLQRHILMTHNVNTAMLRRNGSPVNSTNLPDPKPILADFNAQDLNSIRFSAYRTACKLIYIQKRTALNLLDLVNITEISRQTGLDGYDLAAEVDVGRLRSICRTMYGQLNQRLTSLNNVDVEQCTEWLLYWLLMAYDTSSTGSVRIFSVKVALVVLCKGKLEDKMIYIFGLLSGSDGTASPYLLDNFLHSVLQLPRACGEGPSFSYSPTTYTDCFPTGADQPLLLDAFIDHLLGVEPGPPPIVWLILMHSITEAQTVRHNVHCNSCHRNNFNGFRYKCQQCPNYQSCQECFWKGKVNGRHTLEHEMKETSSTYKSPAKQFGESLRRSFRRRSSSKSPRQRLTTAATTIQQQQHHSLSATASPEPSKRSLAAHLSPLSPPTLAPTSGAMLPMYNGHGGYAGRSPSDYGAHGTYGTLGRQQRRPSGFDTSQSQDDEHILIARYATMLQNHQVGKSGFHSSQPLLVPQQQQQQQQPVMQQQQPKQQAHHHHMTSQPDLSQQSQDGGSKEQIIAELEARNREILREISRMRRDQMSSSQLLLHSTNSLPSPNLLSELKALRQRKSDLESHMNTLQDNRKQLMDKLEIWMKRLKMSQPSSRSTPNGSPRPLVNGGGGHHYPGGGSSYQPHHPSSLQFNNARKYSTLPRMGNRASPTPLTLADRSYQGGSQTRLAELHSAAHFVTDAMTSFNRELNAEDDSQMAHTMSMHGNGGTSSGGRKTVKLHTVPTIYPIHDDCFTNNGYSPDNNLATNSYNSLQG</sequence>
<keyword evidence="5" id="KW-0175">Coiled coil</keyword>
<feature type="region of interest" description="Disordered" evidence="6">
    <location>
        <begin position="615"/>
        <end position="686"/>
    </location>
</feature>
<feature type="region of interest" description="Disordered" evidence="6">
    <location>
        <begin position="332"/>
        <end position="407"/>
    </location>
</feature>
<keyword evidence="3" id="KW-0862">Zinc</keyword>
<proteinExistence type="predicted"/>
<dbReference type="Pfam" id="PF09069">
    <property type="entry name" value="EF-hand_3"/>
    <property type="match status" value="1"/>
</dbReference>
<dbReference type="Proteomes" id="UP000192578">
    <property type="component" value="Unassembled WGS sequence"/>
</dbReference>
<reference evidence="9" key="1">
    <citation type="submission" date="2017-01" db="EMBL/GenBank/DDBJ databases">
        <title>Comparative genomics of anhydrobiosis in the tardigrade Hypsibius dujardini.</title>
        <authorList>
            <person name="Yoshida Y."/>
            <person name="Koutsovoulos G."/>
            <person name="Laetsch D."/>
            <person name="Stevens L."/>
            <person name="Kumar S."/>
            <person name="Horikawa D."/>
            <person name="Ishino K."/>
            <person name="Komine S."/>
            <person name="Tomita M."/>
            <person name="Blaxter M."/>
            <person name="Arakawa K."/>
        </authorList>
    </citation>
    <scope>NUCLEOTIDE SEQUENCE [LARGE SCALE GENOMIC DNA]</scope>
    <source>
        <strain evidence="9">Z151</strain>
    </source>
</reference>
<dbReference type="PANTHER" id="PTHR12268">
    <property type="entry name" value="E3 UBIQUITIN-PROTEIN LIGASE KCMF1"/>
    <property type="match status" value="1"/>
</dbReference>
<feature type="region of interest" description="Disordered" evidence="6">
    <location>
        <begin position="1"/>
        <end position="23"/>
    </location>
</feature>
<evidence type="ECO:0000256" key="1">
    <source>
        <dbReference type="ARBA" id="ARBA00022723"/>
    </source>
</evidence>
<feature type="compositionally biased region" description="Gly residues" evidence="6">
    <location>
        <begin position="633"/>
        <end position="645"/>
    </location>
</feature>
<evidence type="ECO:0000313" key="9">
    <source>
        <dbReference type="Proteomes" id="UP000192578"/>
    </source>
</evidence>
<feature type="region of interest" description="Disordered" evidence="6">
    <location>
        <begin position="476"/>
        <end position="530"/>
    </location>
</feature>
<feature type="compositionally biased region" description="Polar residues" evidence="6">
    <location>
        <begin position="515"/>
        <end position="527"/>
    </location>
</feature>
<dbReference type="Gene3D" id="1.10.238.10">
    <property type="entry name" value="EF-hand"/>
    <property type="match status" value="2"/>
</dbReference>
<dbReference type="EMBL" id="MTYJ01000028">
    <property type="protein sequence ID" value="OQV20688.1"/>
    <property type="molecule type" value="Genomic_DNA"/>
</dbReference>
<dbReference type="GO" id="GO:0050804">
    <property type="term" value="P:modulation of chemical synaptic transmission"/>
    <property type="evidence" value="ECO:0007669"/>
    <property type="project" value="UniProtKB-ARBA"/>
</dbReference>
<evidence type="ECO:0000259" key="7">
    <source>
        <dbReference type="PROSITE" id="PS50135"/>
    </source>
</evidence>
<dbReference type="InterPro" id="IPR011992">
    <property type="entry name" value="EF-hand-dom_pair"/>
</dbReference>
<feature type="compositionally biased region" description="Polar residues" evidence="6">
    <location>
        <begin position="378"/>
        <end position="387"/>
    </location>
</feature>
<dbReference type="SUPFAM" id="SSF57850">
    <property type="entry name" value="RING/U-box"/>
    <property type="match status" value="1"/>
</dbReference>
<feature type="compositionally biased region" description="Polar residues" evidence="6">
    <location>
        <begin position="651"/>
        <end position="662"/>
    </location>
</feature>
<dbReference type="SUPFAM" id="SSF47473">
    <property type="entry name" value="EF-hand"/>
    <property type="match status" value="2"/>
</dbReference>
<dbReference type="OrthoDB" id="6019271at2759"/>
<dbReference type="GO" id="GO:0008270">
    <property type="term" value="F:zinc ion binding"/>
    <property type="evidence" value="ECO:0007669"/>
    <property type="project" value="UniProtKB-KW"/>
</dbReference>
<evidence type="ECO:0000313" key="8">
    <source>
        <dbReference type="EMBL" id="OQV20688.1"/>
    </source>
</evidence>
<evidence type="ECO:0000256" key="2">
    <source>
        <dbReference type="ARBA" id="ARBA00022771"/>
    </source>
</evidence>
<comment type="caution">
    <text evidence="8">The sequence shown here is derived from an EMBL/GenBank/DDBJ whole genome shotgun (WGS) entry which is preliminary data.</text>
</comment>
<dbReference type="InterPro" id="IPR043145">
    <property type="entry name" value="Znf_ZZ_sf"/>
</dbReference>
<feature type="compositionally biased region" description="Low complexity" evidence="6">
    <location>
        <begin position="359"/>
        <end position="377"/>
    </location>
</feature>
<dbReference type="InterPro" id="IPR000433">
    <property type="entry name" value="Znf_ZZ"/>
</dbReference>
<dbReference type="GO" id="GO:0099536">
    <property type="term" value="P:synaptic signaling"/>
    <property type="evidence" value="ECO:0007669"/>
    <property type="project" value="TreeGrafter"/>
</dbReference>
<dbReference type="PANTHER" id="PTHR12268:SF27">
    <property type="entry name" value="DYSTROBREVIN, ISOFORM F"/>
    <property type="match status" value="1"/>
</dbReference>